<proteinExistence type="predicted"/>
<feature type="domain" description="Conserved virulence factor B first S1" evidence="1">
    <location>
        <begin position="73"/>
        <end position="129"/>
    </location>
</feature>
<dbReference type="AlphaFoldDB" id="A0AAV4H9C5"/>
<evidence type="ECO:0000259" key="1">
    <source>
        <dbReference type="Pfam" id="PF13509"/>
    </source>
</evidence>
<dbReference type="PANTHER" id="PTHR37296:SF1">
    <property type="entry name" value="CONSERVED VIRULENCE FACTOR B"/>
    <property type="match status" value="1"/>
</dbReference>
<evidence type="ECO:0000259" key="2">
    <source>
        <dbReference type="Pfam" id="PF17783"/>
    </source>
</evidence>
<feature type="domain" description="Conserved virulence factor B-like winged helix" evidence="2">
    <location>
        <begin position="223"/>
        <end position="280"/>
    </location>
</feature>
<gene>
    <name evidence="3" type="ORF">ElyMa_006260900</name>
</gene>
<name>A0AAV4H9C5_9GAST</name>
<dbReference type="InterPro" id="IPR039566">
    <property type="entry name" value="CvfB_S1_st"/>
</dbReference>
<evidence type="ECO:0000313" key="4">
    <source>
        <dbReference type="Proteomes" id="UP000762676"/>
    </source>
</evidence>
<dbReference type="Pfam" id="PF13509">
    <property type="entry name" value="S1_2"/>
    <property type="match status" value="2"/>
</dbReference>
<dbReference type="EMBL" id="BMAT01012573">
    <property type="protein sequence ID" value="GFR94883.1"/>
    <property type="molecule type" value="Genomic_DNA"/>
</dbReference>
<dbReference type="InterPro" id="IPR040764">
    <property type="entry name" value="CvfB_WH"/>
</dbReference>
<protein>
    <submittedName>
        <fullName evidence="3">GntR family transcriptional regulator</fullName>
    </submittedName>
</protein>
<dbReference type="Pfam" id="PF17783">
    <property type="entry name" value="WHD_CvfB"/>
    <property type="match status" value="1"/>
</dbReference>
<evidence type="ECO:0000313" key="3">
    <source>
        <dbReference type="EMBL" id="GFR94883.1"/>
    </source>
</evidence>
<comment type="caution">
    <text evidence="3">The sequence shown here is derived from an EMBL/GenBank/DDBJ whole genome shotgun (WGS) entry which is preliminary data.</text>
</comment>
<dbReference type="PANTHER" id="PTHR37296">
    <property type="entry name" value="CONSERVED VIRULENCE FACTOR B"/>
    <property type="match status" value="1"/>
</dbReference>
<dbReference type="Gene3D" id="1.10.10.10">
    <property type="entry name" value="Winged helix-like DNA-binding domain superfamily/Winged helix DNA-binding domain"/>
    <property type="match status" value="1"/>
</dbReference>
<dbReference type="Gene3D" id="2.40.50.140">
    <property type="entry name" value="Nucleic acid-binding proteins"/>
    <property type="match status" value="1"/>
</dbReference>
<sequence length="282" mass="31933">MPGKVVNVGRRNRLTVVRQVPFGVYLEGQFSEILLPKRYVPDGTQIGDELDVFVYLDSEDIQIATTETPLAQVGELVCLKVVEVNATGAFLDWGLPKDLLVPFSEQKQRMVKGRSYIVALYLDDRTRRIVASSKVDKFLNDMPARYEKGQPVSLLIADRTDIGYTAIIEDCHWGVIFHNDIHQPIRYGERLQGYIKQVRPDGKIDLCLSKPGFDKEGMANLSQQILAAMKRHQGFLPLNDKSDPALIQKQFSVSKRTFKMAIGALYKQRLITIEEDGIHLDQ</sequence>
<dbReference type="InterPro" id="IPR036388">
    <property type="entry name" value="WH-like_DNA-bd_sf"/>
</dbReference>
<organism evidence="3 4">
    <name type="scientific">Elysia marginata</name>
    <dbReference type="NCBI Taxonomy" id="1093978"/>
    <lineage>
        <taxon>Eukaryota</taxon>
        <taxon>Metazoa</taxon>
        <taxon>Spiralia</taxon>
        <taxon>Lophotrochozoa</taxon>
        <taxon>Mollusca</taxon>
        <taxon>Gastropoda</taxon>
        <taxon>Heterobranchia</taxon>
        <taxon>Euthyneura</taxon>
        <taxon>Panpulmonata</taxon>
        <taxon>Sacoglossa</taxon>
        <taxon>Placobranchoidea</taxon>
        <taxon>Plakobranchidae</taxon>
        <taxon>Elysia</taxon>
    </lineage>
</organism>
<feature type="domain" description="Conserved virulence factor B first S1" evidence="1">
    <location>
        <begin position="8"/>
        <end position="66"/>
    </location>
</feature>
<reference evidence="3 4" key="1">
    <citation type="journal article" date="2021" name="Elife">
        <title>Chloroplast acquisition without the gene transfer in kleptoplastic sea slugs, Plakobranchus ocellatus.</title>
        <authorList>
            <person name="Maeda T."/>
            <person name="Takahashi S."/>
            <person name="Yoshida T."/>
            <person name="Shimamura S."/>
            <person name="Takaki Y."/>
            <person name="Nagai Y."/>
            <person name="Toyoda A."/>
            <person name="Suzuki Y."/>
            <person name="Arimoto A."/>
            <person name="Ishii H."/>
            <person name="Satoh N."/>
            <person name="Nishiyama T."/>
            <person name="Hasebe M."/>
            <person name="Maruyama T."/>
            <person name="Minagawa J."/>
            <person name="Obokata J."/>
            <person name="Shigenobu S."/>
        </authorList>
    </citation>
    <scope>NUCLEOTIDE SEQUENCE [LARGE SCALE GENOMIC DNA]</scope>
</reference>
<keyword evidence="4" id="KW-1185">Reference proteome</keyword>
<dbReference type="InterPro" id="IPR014464">
    <property type="entry name" value="CvfB_fam"/>
</dbReference>
<dbReference type="Proteomes" id="UP000762676">
    <property type="component" value="Unassembled WGS sequence"/>
</dbReference>
<accession>A0AAV4H9C5</accession>
<dbReference type="PIRSF" id="PIRSF012524">
    <property type="entry name" value="YitL_S1"/>
    <property type="match status" value="1"/>
</dbReference>
<dbReference type="InterPro" id="IPR012340">
    <property type="entry name" value="NA-bd_OB-fold"/>
</dbReference>